<dbReference type="OrthoDB" id="7876889at2"/>
<dbReference type="AlphaFoldDB" id="A0A2N5XS42"/>
<dbReference type="Proteomes" id="UP000234881">
    <property type="component" value="Unassembled WGS sequence"/>
</dbReference>
<proteinExistence type="predicted"/>
<reference evidence="3 4" key="1">
    <citation type="submission" date="2018-01" db="EMBL/GenBank/DDBJ databases">
        <title>The draft genome sequence of Cohaesibacter sp. H1304.</title>
        <authorList>
            <person name="Wang N.-N."/>
            <person name="Du Z.-J."/>
        </authorList>
    </citation>
    <scope>NUCLEOTIDE SEQUENCE [LARGE SCALE GENOMIC DNA]</scope>
    <source>
        <strain evidence="3 4">H1304</strain>
    </source>
</reference>
<dbReference type="Pfam" id="PF05239">
    <property type="entry name" value="PRC"/>
    <property type="match status" value="2"/>
</dbReference>
<evidence type="ECO:0000313" key="4">
    <source>
        <dbReference type="Proteomes" id="UP000234881"/>
    </source>
</evidence>
<accession>A0A2N5XS42</accession>
<feature type="domain" description="PRC-barrel" evidence="2">
    <location>
        <begin position="227"/>
        <end position="300"/>
    </location>
</feature>
<dbReference type="PANTHER" id="PTHR36505:SF1">
    <property type="entry name" value="BLR1072 PROTEIN"/>
    <property type="match status" value="1"/>
</dbReference>
<dbReference type="InterPro" id="IPR027275">
    <property type="entry name" value="PRC-brl_dom"/>
</dbReference>
<evidence type="ECO:0000256" key="1">
    <source>
        <dbReference type="SAM" id="SignalP"/>
    </source>
</evidence>
<dbReference type="EMBL" id="PKUQ01000016">
    <property type="protein sequence ID" value="PLW77333.1"/>
    <property type="molecule type" value="Genomic_DNA"/>
</dbReference>
<dbReference type="PANTHER" id="PTHR36505">
    <property type="entry name" value="BLR1072 PROTEIN"/>
    <property type="match status" value="1"/>
</dbReference>
<dbReference type="Gene3D" id="2.30.30.240">
    <property type="entry name" value="PRC-barrel domain"/>
    <property type="match status" value="2"/>
</dbReference>
<dbReference type="SUPFAM" id="SSF50346">
    <property type="entry name" value="PRC-barrel domain"/>
    <property type="match status" value="2"/>
</dbReference>
<protein>
    <submittedName>
        <fullName evidence="3">Photosystem reaction center subunit H</fullName>
    </submittedName>
</protein>
<keyword evidence="4" id="KW-1185">Reference proteome</keyword>
<organism evidence="3 4">
    <name type="scientific">Cohaesibacter celericrescens</name>
    <dbReference type="NCBI Taxonomy" id="2067669"/>
    <lineage>
        <taxon>Bacteria</taxon>
        <taxon>Pseudomonadati</taxon>
        <taxon>Pseudomonadota</taxon>
        <taxon>Alphaproteobacteria</taxon>
        <taxon>Hyphomicrobiales</taxon>
        <taxon>Cohaesibacteraceae</taxon>
    </lineage>
</organism>
<feature type="domain" description="PRC-barrel" evidence="2">
    <location>
        <begin position="38"/>
        <end position="125"/>
    </location>
</feature>
<keyword evidence="1" id="KW-0732">Signal</keyword>
<feature type="signal peptide" evidence="1">
    <location>
        <begin position="1"/>
        <end position="20"/>
    </location>
</feature>
<gene>
    <name evidence="3" type="ORF">C0081_08290</name>
</gene>
<dbReference type="InterPro" id="IPR011033">
    <property type="entry name" value="PRC_barrel-like_sf"/>
</dbReference>
<dbReference type="RefSeq" id="WP_101533350.1">
    <property type="nucleotide sequence ID" value="NZ_JBFHIU010000003.1"/>
</dbReference>
<evidence type="ECO:0000259" key="2">
    <source>
        <dbReference type="Pfam" id="PF05239"/>
    </source>
</evidence>
<feature type="chain" id="PRO_5014976228" evidence="1">
    <location>
        <begin position="21"/>
        <end position="312"/>
    </location>
</feature>
<sequence length="312" mass="33720">MKRILATTAMSLFLSTAAFADDHMSAFTTYDVQGVQDIYASEFIGMRIYSAEKDYDAFDANSRVNEGAEQEWDDIGEVNDIILGRDGKVKAVILGVGGFLGVGEKDVAVDMSSIKIVNETDDEDDFFLVVKTDRDMLSDAPSFERAMEEGATFASQTGKSVKEYAEGLANDASGAMSNAKDKMTIVATDAKNKMAAATDEAKRTILMAPDVVRDGWNSAVITDLTTDDLSGARVYGANDEDIGEIDALILNDEGKIEKAILDIGGFLGIGEHRIAVTMDELKILRQNDGGEVKVYINATQKALEAQPEYKGS</sequence>
<evidence type="ECO:0000313" key="3">
    <source>
        <dbReference type="EMBL" id="PLW77333.1"/>
    </source>
</evidence>
<comment type="caution">
    <text evidence="3">The sequence shown here is derived from an EMBL/GenBank/DDBJ whole genome shotgun (WGS) entry which is preliminary data.</text>
</comment>
<name>A0A2N5XS42_9HYPH</name>